<gene>
    <name evidence="10" type="ORF">OKIOD_LOCUS3104</name>
</gene>
<keyword evidence="5" id="KW-0032">Aminotransferase</keyword>
<dbReference type="InterPro" id="IPR000796">
    <property type="entry name" value="Asp_trans"/>
</dbReference>
<dbReference type="InterPro" id="IPR015422">
    <property type="entry name" value="PyrdxlP-dep_Trfase_small"/>
</dbReference>
<dbReference type="InterPro" id="IPR015421">
    <property type="entry name" value="PyrdxlP-dep_Trfase_major"/>
</dbReference>
<comment type="cofactor">
    <cofactor evidence="1">
        <name>pyridoxal 5'-phosphate</name>
        <dbReference type="ChEBI" id="CHEBI:597326"/>
    </cofactor>
</comment>
<evidence type="ECO:0000256" key="2">
    <source>
        <dbReference type="ARBA" id="ARBA00007441"/>
    </source>
</evidence>
<dbReference type="Gene3D" id="3.90.1150.10">
    <property type="entry name" value="Aspartate Aminotransferase, domain 1"/>
    <property type="match status" value="1"/>
</dbReference>
<protein>
    <recommendedName>
        <fullName evidence="4">aspartate transaminase</fullName>
        <ecNumber evidence="4">2.6.1.1</ecNumber>
    </recommendedName>
</protein>
<feature type="domain" description="Aminotransferase class I/classII large" evidence="9">
    <location>
        <begin position="22"/>
        <end position="390"/>
    </location>
</feature>
<dbReference type="SUPFAM" id="SSF53383">
    <property type="entry name" value="PLP-dependent transferases"/>
    <property type="match status" value="1"/>
</dbReference>
<keyword evidence="11" id="KW-1185">Reference proteome</keyword>
<comment type="similarity">
    <text evidence="2">Belongs to the class-I pyridoxal-phosphate-dependent aminotransferase family.</text>
</comment>
<proteinExistence type="inferred from homology"/>
<evidence type="ECO:0000256" key="3">
    <source>
        <dbReference type="ARBA" id="ARBA00011738"/>
    </source>
</evidence>
<evidence type="ECO:0000313" key="10">
    <source>
        <dbReference type="EMBL" id="CAG5087446.1"/>
    </source>
</evidence>
<evidence type="ECO:0000256" key="6">
    <source>
        <dbReference type="ARBA" id="ARBA00022679"/>
    </source>
</evidence>
<dbReference type="Proteomes" id="UP001158576">
    <property type="component" value="Chromosome PAR"/>
</dbReference>
<evidence type="ECO:0000256" key="1">
    <source>
        <dbReference type="ARBA" id="ARBA00001933"/>
    </source>
</evidence>
<evidence type="ECO:0000256" key="5">
    <source>
        <dbReference type="ARBA" id="ARBA00022576"/>
    </source>
</evidence>
<evidence type="ECO:0000256" key="4">
    <source>
        <dbReference type="ARBA" id="ARBA00012753"/>
    </source>
</evidence>
<reference evidence="10 11" key="1">
    <citation type="submission" date="2021-04" db="EMBL/GenBank/DDBJ databases">
        <authorList>
            <person name="Bliznina A."/>
        </authorList>
    </citation>
    <scope>NUCLEOTIDE SEQUENCE [LARGE SCALE GENOMIC DNA]</scope>
</reference>
<name>A0ABN7RW56_OIKDI</name>
<dbReference type="EMBL" id="OU015568">
    <property type="protein sequence ID" value="CAG5087446.1"/>
    <property type="molecule type" value="Genomic_DNA"/>
</dbReference>
<keyword evidence="8" id="KW-0472">Membrane</keyword>
<dbReference type="Gene3D" id="3.40.640.10">
    <property type="entry name" value="Type I PLP-dependent aspartate aminotransferase-like (Major domain)"/>
    <property type="match status" value="1"/>
</dbReference>
<keyword evidence="8" id="KW-0812">Transmembrane</keyword>
<organism evidence="10 11">
    <name type="scientific">Oikopleura dioica</name>
    <name type="common">Tunicate</name>
    <dbReference type="NCBI Taxonomy" id="34765"/>
    <lineage>
        <taxon>Eukaryota</taxon>
        <taxon>Metazoa</taxon>
        <taxon>Chordata</taxon>
        <taxon>Tunicata</taxon>
        <taxon>Appendicularia</taxon>
        <taxon>Copelata</taxon>
        <taxon>Oikopleuridae</taxon>
        <taxon>Oikopleura</taxon>
    </lineage>
</organism>
<keyword evidence="7" id="KW-0663">Pyridoxal phosphate</keyword>
<comment type="subunit">
    <text evidence="3">Homodimer.</text>
</comment>
<evidence type="ECO:0000256" key="7">
    <source>
        <dbReference type="ARBA" id="ARBA00022898"/>
    </source>
</evidence>
<dbReference type="PRINTS" id="PR00799">
    <property type="entry name" value="TRANSAMINASE"/>
</dbReference>
<dbReference type="PANTHER" id="PTHR11879">
    <property type="entry name" value="ASPARTATE AMINOTRANSFERASE"/>
    <property type="match status" value="1"/>
</dbReference>
<dbReference type="InterPro" id="IPR015424">
    <property type="entry name" value="PyrdxlP-dep_Trfase"/>
</dbReference>
<keyword evidence="8" id="KW-1133">Transmembrane helix</keyword>
<feature type="transmembrane region" description="Helical" evidence="8">
    <location>
        <begin position="401"/>
        <end position="420"/>
    </location>
</feature>
<evidence type="ECO:0000259" key="9">
    <source>
        <dbReference type="Pfam" id="PF00155"/>
    </source>
</evidence>
<evidence type="ECO:0000313" key="11">
    <source>
        <dbReference type="Proteomes" id="UP001158576"/>
    </source>
</evidence>
<sequence length="448" mass="50628">MVTHFGSLELPKPIEKKSPALIDLTAEGYRNADGSLCNFPVVEAIRSSIAMDVTLNHEYLPIRGLESFQDSVLRLILGNCSPAIINNNGICSQTLGIKNSFRIAADFLKQTDRLANTVLIPQQTDNSRREIFEAAGFMNIKNYSFLTFFDNSQIFDMSAFSKATDDIPRGSILLLSPSSQYPTGVPIDRAQWEEIATIVISKRIFVIFDTPFLGFGTGDIAEDSWPIRYFAKLGLSFMVAVSFTENFGIHDDPCGALILVADNTVNASNCASQIESIISASYTNPPQQGARIVTTVLNNDCYRREWNRILCEVYDHAQAWRKKFYELTRMKGFTKSWKFITDQEGLFIFTALSAEEIDYIREEYSIAIRDDGAINISTINDDNIHTIVGALLKSSINFRSIYLPLLLLFFYCSFNLFFYFKNILTSNVQKFEIMENSHGFSFVIDLIY</sequence>
<dbReference type="PANTHER" id="PTHR11879:SF55">
    <property type="entry name" value="GLUTAMATE OXALOACETATE TRANSAMINASE 1, ISOFORM B"/>
    <property type="match status" value="1"/>
</dbReference>
<dbReference type="InterPro" id="IPR004839">
    <property type="entry name" value="Aminotransferase_I/II_large"/>
</dbReference>
<accession>A0ABN7RW56</accession>
<evidence type="ECO:0000256" key="8">
    <source>
        <dbReference type="SAM" id="Phobius"/>
    </source>
</evidence>
<dbReference type="EC" id="2.6.1.1" evidence="4"/>
<keyword evidence="6" id="KW-0808">Transferase</keyword>
<dbReference type="Pfam" id="PF00155">
    <property type="entry name" value="Aminotran_1_2"/>
    <property type="match status" value="1"/>
</dbReference>